<evidence type="ECO:0000313" key="3">
    <source>
        <dbReference type="EMBL" id="WMC87584.1"/>
    </source>
</evidence>
<protein>
    <submittedName>
        <fullName evidence="3">CU044_2847 family protein</fullName>
    </submittedName>
</protein>
<feature type="domain" description="Trypsin-co-occurring" evidence="2">
    <location>
        <begin position="7"/>
        <end position="121"/>
    </location>
</feature>
<dbReference type="RefSeq" id="WP_306692771.1">
    <property type="nucleotide sequence ID" value="NZ_CP121271.1"/>
</dbReference>
<dbReference type="NCBIfam" id="NF041216">
    <property type="entry name" value="CU044_2847_fam"/>
    <property type="match status" value="1"/>
</dbReference>
<evidence type="ECO:0000259" key="2">
    <source>
        <dbReference type="Pfam" id="PF19493"/>
    </source>
</evidence>
<accession>A0AAX3ZK67</accession>
<dbReference type="Pfam" id="PF19493">
    <property type="entry name" value="Trypco1"/>
    <property type="match status" value="1"/>
</dbReference>
<dbReference type="InterPro" id="IPR045794">
    <property type="entry name" value="Trypco1"/>
</dbReference>
<dbReference type="Proteomes" id="UP001231701">
    <property type="component" value="Chromosome"/>
</dbReference>
<evidence type="ECO:0000313" key="4">
    <source>
        <dbReference type="Proteomes" id="UP001231701"/>
    </source>
</evidence>
<feature type="region of interest" description="Disordered" evidence="1">
    <location>
        <begin position="123"/>
        <end position="162"/>
    </location>
</feature>
<dbReference type="EMBL" id="CP121271">
    <property type="protein sequence ID" value="WMC87584.1"/>
    <property type="molecule type" value="Genomic_DNA"/>
</dbReference>
<sequence>MTAFTSIRLDDGSLLRVETSDPAPAAVSVPEDPYEDEYEDEYEPIRRRRPADGVSGAADTLRGAVDRVRPAVSDIVDSLRSMPRRPDRITLEFGVKVTAEAGVVVARSTAEAHFTVGVEWETASDSGTAVSGTTATGTPASAAPASGATASGAPDAGTPDAG</sequence>
<dbReference type="GeneID" id="90944225"/>
<organism evidence="3 4">
    <name type="scientific">Streptomyces rochei</name>
    <name type="common">Streptomyces parvullus</name>
    <dbReference type="NCBI Taxonomy" id="1928"/>
    <lineage>
        <taxon>Bacteria</taxon>
        <taxon>Bacillati</taxon>
        <taxon>Actinomycetota</taxon>
        <taxon>Actinomycetes</taxon>
        <taxon>Kitasatosporales</taxon>
        <taxon>Streptomycetaceae</taxon>
        <taxon>Streptomyces</taxon>
        <taxon>Streptomyces rochei group</taxon>
    </lineage>
</organism>
<evidence type="ECO:0000256" key="1">
    <source>
        <dbReference type="SAM" id="MobiDB-lite"/>
    </source>
</evidence>
<reference evidence="3" key="1">
    <citation type="submission" date="2023-03" db="EMBL/GenBank/DDBJ databases">
        <title>Borrelidin-producing and root-colonizing Streptomyces rochei is a potent biopesticide for soil-borne oomycete-caused plant diseases.</title>
        <authorList>
            <person name="Zhou D."/>
            <person name="Wang X."/>
            <person name="Navarro-Munoz J.C."/>
            <person name="Li W."/>
            <person name="Li J."/>
            <person name="Jiu M."/>
            <person name="Deng S."/>
            <person name="Ye Y."/>
            <person name="Daly P."/>
            <person name="Wei L."/>
        </authorList>
    </citation>
    <scope>NUCLEOTIDE SEQUENCE</scope>
    <source>
        <strain evidence="3">JK1</strain>
    </source>
</reference>
<gene>
    <name evidence="3" type="ORF">P7W03_19340</name>
</gene>
<name>A0AAX3ZK67_STRRO</name>
<proteinExistence type="predicted"/>
<dbReference type="AlphaFoldDB" id="A0AAX3ZK67"/>